<evidence type="ECO:0000313" key="4">
    <source>
        <dbReference type="WBParaSite" id="TTAC_0001147901-mRNA-1"/>
    </source>
</evidence>
<sequence length="217" mass="23678">MIRLQRDAQRLCERVSALGMDQNLLAKSFAALSLGTVESTAPAPSPSNIIDLQQLEADIHRRQQEEDEQLKQLQQQTAVENVSSSPSSSIQEKDEAQFEDETEKLAKAASTFQKKQSLRKDKAIKVDNSPVAPPEKELPTTTTTVAKKKKKKPRPVAVGMDVENETVTHGLCAHNLVSMKTTVLSFGTIAAIFSPSAAEIEINGWGNVALSTTLIVR</sequence>
<accession>A0A0R3XD52</accession>
<reference evidence="4" key="1">
    <citation type="submission" date="2017-02" db="UniProtKB">
        <authorList>
            <consortium name="WormBaseParasite"/>
        </authorList>
    </citation>
    <scope>IDENTIFICATION</scope>
</reference>
<dbReference type="AlphaFoldDB" id="A0A0R3XD52"/>
<dbReference type="Proteomes" id="UP000274429">
    <property type="component" value="Unassembled WGS sequence"/>
</dbReference>
<name>A0A0R3XD52_HYDTA</name>
<organism evidence="4">
    <name type="scientific">Hydatigena taeniaeformis</name>
    <name type="common">Feline tapeworm</name>
    <name type="synonym">Taenia taeniaeformis</name>
    <dbReference type="NCBI Taxonomy" id="6205"/>
    <lineage>
        <taxon>Eukaryota</taxon>
        <taxon>Metazoa</taxon>
        <taxon>Spiralia</taxon>
        <taxon>Lophotrochozoa</taxon>
        <taxon>Platyhelminthes</taxon>
        <taxon>Cestoda</taxon>
        <taxon>Eucestoda</taxon>
        <taxon>Cyclophyllidea</taxon>
        <taxon>Taeniidae</taxon>
        <taxon>Hydatigera</taxon>
    </lineage>
</organism>
<dbReference type="EMBL" id="UYWX01024286">
    <property type="protein sequence ID" value="VDM36576.1"/>
    <property type="molecule type" value="Genomic_DNA"/>
</dbReference>
<evidence type="ECO:0000313" key="2">
    <source>
        <dbReference type="EMBL" id="VDM36576.1"/>
    </source>
</evidence>
<reference evidence="2 3" key="2">
    <citation type="submission" date="2018-11" db="EMBL/GenBank/DDBJ databases">
        <authorList>
            <consortium name="Pathogen Informatics"/>
        </authorList>
    </citation>
    <scope>NUCLEOTIDE SEQUENCE [LARGE SCALE GENOMIC DNA]</scope>
</reference>
<protein>
    <submittedName>
        <fullName evidence="4">Integrase core domain containing protein</fullName>
    </submittedName>
</protein>
<keyword evidence="3" id="KW-1185">Reference proteome</keyword>
<dbReference type="WBParaSite" id="TTAC_0001147901-mRNA-1">
    <property type="protein sequence ID" value="TTAC_0001147901-mRNA-1"/>
    <property type="gene ID" value="TTAC_0001147901"/>
</dbReference>
<gene>
    <name evidence="2" type="ORF">TTAC_LOCUS11462</name>
</gene>
<feature type="region of interest" description="Disordered" evidence="1">
    <location>
        <begin position="79"/>
        <end position="101"/>
    </location>
</feature>
<feature type="region of interest" description="Disordered" evidence="1">
    <location>
        <begin position="119"/>
        <end position="156"/>
    </location>
</feature>
<evidence type="ECO:0000256" key="1">
    <source>
        <dbReference type="SAM" id="MobiDB-lite"/>
    </source>
</evidence>
<proteinExistence type="predicted"/>
<dbReference type="STRING" id="6205.A0A0R3XD52"/>
<evidence type="ECO:0000313" key="3">
    <source>
        <dbReference type="Proteomes" id="UP000274429"/>
    </source>
</evidence>